<dbReference type="AlphaFoldDB" id="A0A396JQU5"/>
<comment type="caution">
    <text evidence="1">The sequence shown here is derived from an EMBL/GenBank/DDBJ whole genome shotgun (WGS) entry which is preliminary data.</text>
</comment>
<dbReference type="Proteomes" id="UP000265566">
    <property type="component" value="Chromosome 1"/>
</dbReference>
<reference evidence="1" key="1">
    <citation type="journal article" date="2018" name="Nat. Plants">
        <title>Whole-genome landscape of Medicago truncatula symbiotic genes.</title>
        <authorList>
            <person name="Pecrix Y."/>
            <person name="Gamas P."/>
            <person name="Carrere S."/>
        </authorList>
    </citation>
    <scope>NUCLEOTIDE SEQUENCE</scope>
    <source>
        <tissue evidence="1">Leaves</tissue>
    </source>
</reference>
<sequence length="48" mass="5666">MLPNDCCVDDKSSLIGSNPYDVKHVLYILLYIYDRNLMSDSPYMHKHF</sequence>
<dbReference type="EMBL" id="PSQE01000001">
    <property type="protein sequence ID" value="RHN78588.1"/>
    <property type="molecule type" value="Genomic_DNA"/>
</dbReference>
<evidence type="ECO:0000313" key="1">
    <source>
        <dbReference type="EMBL" id="RHN78588.1"/>
    </source>
</evidence>
<gene>
    <name evidence="1" type="ORF">MtrunA17_Chr1g0167571</name>
</gene>
<organism evidence="1">
    <name type="scientific">Medicago truncatula</name>
    <name type="common">Barrel medic</name>
    <name type="synonym">Medicago tribuloides</name>
    <dbReference type="NCBI Taxonomy" id="3880"/>
    <lineage>
        <taxon>Eukaryota</taxon>
        <taxon>Viridiplantae</taxon>
        <taxon>Streptophyta</taxon>
        <taxon>Embryophyta</taxon>
        <taxon>Tracheophyta</taxon>
        <taxon>Spermatophyta</taxon>
        <taxon>Magnoliopsida</taxon>
        <taxon>eudicotyledons</taxon>
        <taxon>Gunneridae</taxon>
        <taxon>Pentapetalae</taxon>
        <taxon>rosids</taxon>
        <taxon>fabids</taxon>
        <taxon>Fabales</taxon>
        <taxon>Fabaceae</taxon>
        <taxon>Papilionoideae</taxon>
        <taxon>50 kb inversion clade</taxon>
        <taxon>NPAAA clade</taxon>
        <taxon>Hologalegina</taxon>
        <taxon>IRL clade</taxon>
        <taxon>Trifolieae</taxon>
        <taxon>Medicago</taxon>
    </lineage>
</organism>
<name>A0A396JQU5_MEDTR</name>
<protein>
    <submittedName>
        <fullName evidence="1">Uncharacterized protein</fullName>
    </submittedName>
</protein>
<accession>A0A396JQU5</accession>
<proteinExistence type="predicted"/>
<dbReference type="Gramene" id="rna2207">
    <property type="protein sequence ID" value="RHN78588.1"/>
    <property type="gene ID" value="gene2207"/>
</dbReference>